<keyword evidence="1" id="KW-1133">Transmembrane helix</keyword>
<proteinExistence type="predicted"/>
<keyword evidence="1" id="KW-0472">Membrane</keyword>
<keyword evidence="3" id="KW-1185">Reference proteome</keyword>
<comment type="caution">
    <text evidence="2">The sequence shown here is derived from an EMBL/GenBank/DDBJ whole genome shotgun (WGS) entry which is preliminary data.</text>
</comment>
<gene>
    <name evidence="2" type="ORF">BCF44_101391</name>
</gene>
<sequence>MNPLAELAASGPLLLAAAVALLAGAVSFASPCCLPLVPGYLAYLAGLVGADAPAVSADEPAKKGRWRVVGASGLFVLGFTVVFTIGTVTLFGLTDLLLLNQELLQRIGGVVTILMGLVFVGLVPALQRDLRLHRQPKVGLLGAPVLGAVFGLGWSPCVGPTLGGVLSLTAGTPVGSIALRGIFLMLVFCVGLGVPFVLIAMGARWAVRVTGWLRQHVRAVQLTGGGLLVVVGVLLVTGLWGQLLAIIQEHFVSNAPVPL</sequence>
<evidence type="ECO:0000256" key="1">
    <source>
        <dbReference type="SAM" id="Phobius"/>
    </source>
</evidence>
<reference evidence="2 3" key="1">
    <citation type="submission" date="2018-08" db="EMBL/GenBank/DDBJ databases">
        <title>Genomic Encyclopedia of Archaeal and Bacterial Type Strains, Phase II (KMG-II): from individual species to whole genera.</title>
        <authorList>
            <person name="Goeker M."/>
        </authorList>
    </citation>
    <scope>NUCLEOTIDE SEQUENCE [LARGE SCALE GENOMIC DNA]</scope>
    <source>
        <strain evidence="2 3">DSM 45791</strain>
    </source>
</reference>
<dbReference type="GO" id="GO:0016020">
    <property type="term" value="C:membrane"/>
    <property type="evidence" value="ECO:0007669"/>
    <property type="project" value="UniProtKB-SubCell"/>
</dbReference>
<evidence type="ECO:0000313" key="2">
    <source>
        <dbReference type="EMBL" id="REH55371.1"/>
    </source>
</evidence>
<dbReference type="OrthoDB" id="9803065at2"/>
<protein>
    <submittedName>
        <fullName evidence="2">Cytochrome c-type biogenesis protein</fullName>
    </submittedName>
</protein>
<dbReference type="EMBL" id="QUNO01000001">
    <property type="protein sequence ID" value="REH55371.1"/>
    <property type="molecule type" value="Genomic_DNA"/>
</dbReference>
<name>A0A3E0I9T8_9PSEU</name>
<evidence type="ECO:0000313" key="3">
    <source>
        <dbReference type="Proteomes" id="UP000256269"/>
    </source>
</evidence>
<feature type="transmembrane region" description="Helical" evidence="1">
    <location>
        <begin position="39"/>
        <end position="56"/>
    </location>
</feature>
<dbReference type="AlphaFoldDB" id="A0A3E0I9T8"/>
<organism evidence="2 3">
    <name type="scientific">Kutzneria buriramensis</name>
    <dbReference type="NCBI Taxonomy" id="1045776"/>
    <lineage>
        <taxon>Bacteria</taxon>
        <taxon>Bacillati</taxon>
        <taxon>Actinomycetota</taxon>
        <taxon>Actinomycetes</taxon>
        <taxon>Pseudonocardiales</taxon>
        <taxon>Pseudonocardiaceae</taxon>
        <taxon>Kutzneria</taxon>
    </lineage>
</organism>
<keyword evidence="1" id="KW-0812">Transmembrane</keyword>
<dbReference type="GO" id="GO:0017004">
    <property type="term" value="P:cytochrome complex assembly"/>
    <property type="evidence" value="ECO:0007669"/>
    <property type="project" value="InterPro"/>
</dbReference>
<feature type="transmembrane region" description="Helical" evidence="1">
    <location>
        <begin position="68"/>
        <end position="91"/>
    </location>
</feature>
<feature type="transmembrane region" description="Helical" evidence="1">
    <location>
        <begin position="138"/>
        <end position="162"/>
    </location>
</feature>
<dbReference type="Proteomes" id="UP000256269">
    <property type="component" value="Unassembled WGS sequence"/>
</dbReference>
<dbReference type="InterPro" id="IPR051790">
    <property type="entry name" value="Cytochrome_c-biogenesis_DsbD"/>
</dbReference>
<dbReference type="PANTHER" id="PTHR31272:SF4">
    <property type="entry name" value="CYTOCHROME C-TYPE BIOGENESIS PROTEIN HI_1454-RELATED"/>
    <property type="match status" value="1"/>
</dbReference>
<dbReference type="PANTHER" id="PTHR31272">
    <property type="entry name" value="CYTOCHROME C-TYPE BIOGENESIS PROTEIN HI_1454-RELATED"/>
    <property type="match status" value="1"/>
</dbReference>
<feature type="transmembrane region" description="Helical" evidence="1">
    <location>
        <begin position="103"/>
        <end position="126"/>
    </location>
</feature>
<feature type="transmembrane region" description="Helical" evidence="1">
    <location>
        <begin position="219"/>
        <end position="240"/>
    </location>
</feature>
<dbReference type="RefSeq" id="WP_116172302.1">
    <property type="nucleotide sequence ID" value="NZ_CP144375.1"/>
</dbReference>
<feature type="transmembrane region" description="Helical" evidence="1">
    <location>
        <begin position="182"/>
        <end position="207"/>
    </location>
</feature>
<accession>A0A3E0I9T8</accession>